<reference evidence="1 2" key="1">
    <citation type="submission" date="2024-01" db="EMBL/GenBank/DDBJ databases">
        <title>The complete chloroplast genome sequence of Lithospermum erythrorhizon: insights into the phylogenetic relationship among Boraginaceae species and the maternal lineages of purple gromwells.</title>
        <authorList>
            <person name="Okada T."/>
            <person name="Watanabe K."/>
        </authorList>
    </citation>
    <scope>NUCLEOTIDE SEQUENCE [LARGE SCALE GENOMIC DNA]</scope>
</reference>
<evidence type="ECO:0000313" key="2">
    <source>
        <dbReference type="Proteomes" id="UP001454036"/>
    </source>
</evidence>
<name>A0AAV3QP40_LITER</name>
<comment type="caution">
    <text evidence="1">The sequence shown here is derived from an EMBL/GenBank/DDBJ whole genome shotgun (WGS) entry which is preliminary data.</text>
</comment>
<dbReference type="Proteomes" id="UP001454036">
    <property type="component" value="Unassembled WGS sequence"/>
</dbReference>
<keyword evidence="2" id="KW-1185">Reference proteome</keyword>
<sequence length="117" mass="13596">MTQLSEQLNAFARHYLDSSMHVSELMRRFQSMNSILISHAPSVFTPQIFNEIQHAFEAGMTYTVKETLDVEQYFCSSLQETMRIFSGSCKLILVQRWENDGTPEKTLIEEELVRLDT</sequence>
<accession>A0AAV3QP40</accession>
<dbReference type="AlphaFoldDB" id="A0AAV3QP40"/>
<proteinExistence type="predicted"/>
<gene>
    <name evidence="1" type="ORF">LIER_20483</name>
</gene>
<protein>
    <submittedName>
        <fullName evidence="1">Uncharacterized protein</fullName>
    </submittedName>
</protein>
<dbReference type="EMBL" id="BAABME010005209">
    <property type="protein sequence ID" value="GAA0164966.1"/>
    <property type="molecule type" value="Genomic_DNA"/>
</dbReference>
<organism evidence="1 2">
    <name type="scientific">Lithospermum erythrorhizon</name>
    <name type="common">Purple gromwell</name>
    <name type="synonym">Lithospermum officinale var. erythrorhizon</name>
    <dbReference type="NCBI Taxonomy" id="34254"/>
    <lineage>
        <taxon>Eukaryota</taxon>
        <taxon>Viridiplantae</taxon>
        <taxon>Streptophyta</taxon>
        <taxon>Embryophyta</taxon>
        <taxon>Tracheophyta</taxon>
        <taxon>Spermatophyta</taxon>
        <taxon>Magnoliopsida</taxon>
        <taxon>eudicotyledons</taxon>
        <taxon>Gunneridae</taxon>
        <taxon>Pentapetalae</taxon>
        <taxon>asterids</taxon>
        <taxon>lamiids</taxon>
        <taxon>Boraginales</taxon>
        <taxon>Boraginaceae</taxon>
        <taxon>Boraginoideae</taxon>
        <taxon>Lithospermeae</taxon>
        <taxon>Lithospermum</taxon>
    </lineage>
</organism>
<evidence type="ECO:0000313" key="1">
    <source>
        <dbReference type="EMBL" id="GAA0164966.1"/>
    </source>
</evidence>